<dbReference type="InterPro" id="IPR015944">
    <property type="entry name" value="Gly-tRNA-synth_bsu"/>
</dbReference>
<evidence type="ECO:0000256" key="8">
    <source>
        <dbReference type="ARBA" id="ARBA00022917"/>
    </source>
</evidence>
<evidence type="ECO:0000256" key="11">
    <source>
        <dbReference type="HAMAP-Rule" id="MF_00255"/>
    </source>
</evidence>
<keyword evidence="14" id="KW-1185">Reference proteome</keyword>
<comment type="subunit">
    <text evidence="3 11">Tetramer of two alpha and two beta subunits.</text>
</comment>
<dbReference type="PANTHER" id="PTHR30075:SF2">
    <property type="entry name" value="GLYCINE--TRNA LIGASE, CHLOROPLASTIC_MITOCHONDRIAL 2"/>
    <property type="match status" value="1"/>
</dbReference>
<evidence type="ECO:0000256" key="10">
    <source>
        <dbReference type="ARBA" id="ARBA00047937"/>
    </source>
</evidence>
<evidence type="ECO:0000256" key="2">
    <source>
        <dbReference type="ARBA" id="ARBA00008226"/>
    </source>
</evidence>
<dbReference type="PROSITE" id="PS50861">
    <property type="entry name" value="AA_TRNA_LIGASE_II_GLYAB"/>
    <property type="match status" value="1"/>
</dbReference>
<dbReference type="Pfam" id="PF05746">
    <property type="entry name" value="DALR_1"/>
    <property type="match status" value="1"/>
</dbReference>
<keyword evidence="5 11" id="KW-0436">Ligase</keyword>
<evidence type="ECO:0000313" key="13">
    <source>
        <dbReference type="EMBL" id="MCP1337552.1"/>
    </source>
</evidence>
<dbReference type="InterPro" id="IPR008909">
    <property type="entry name" value="DALR_anticod-bd"/>
</dbReference>
<comment type="subcellular location">
    <subcellularLocation>
        <location evidence="1 11">Cytoplasm</location>
    </subcellularLocation>
</comment>
<organism evidence="13 14">
    <name type="scientific">Futiania mangrovi</name>
    <dbReference type="NCBI Taxonomy" id="2959716"/>
    <lineage>
        <taxon>Bacteria</taxon>
        <taxon>Pseudomonadati</taxon>
        <taxon>Pseudomonadota</taxon>
        <taxon>Alphaproteobacteria</taxon>
        <taxon>Futianiales</taxon>
        <taxon>Futianiaceae</taxon>
        <taxon>Futiania</taxon>
    </lineage>
</organism>
<accession>A0A9J6PIB9</accession>
<keyword evidence="8 11" id="KW-0648">Protein biosynthesis</keyword>
<sequence length="703" mass="76774">MPELLLELFSEEIPARMQARAAEDLKKLVTEGLAEAGLFYEAAESFAGPRRLTLVVAGLPARAKDTVEERRGPRADAPEKAIQGFLGATGLTLDRLERRETDKGTFLFARIEKTGRAATDVIAEVVPQAVRNFPWPKSMRWGAASADPGSLRWVRPLQSVLCLLAVDGDEATVVPVEIDGIVGGDTTRGHRIHSDGPIRVKRFEDYVAKLKAAHVIVDAAERREHIAGEAKNLAFARGLELVEDQGLLDEVAGLVEWPVVLMGEVAEAFRDLPPEVLATSMRTHQKFFSVRDPKTGRITNFVTVANLDAADGGKAIVAGNERVLAARLSDARFFWDEDVKTPLETRVEKLKSVTFHAKLGTQHERMERVRALADAISGLMREQGIDHSHMAVRRAATLAKADLLTEMVGEFPELQGLMGRYYAGLQGEAAEVAAAIEEHYRPQGPNDAVPTAPVSVAVALADKIDTLVGFWAIDEKPTGSKDPYALRRAALGVIRIVLENELRLRLRGIFEETEFARDRHVSAADTATLDDLLDFFADRLKVHLRGEGVRHDVIAAVFALGGQDDLVSLVARAKALQAFLDTDDGANLLAGYRRAANILRIEEKKDKAAYDGAPDPARFTQDEERALFDRVAEAAASADAAAAREDFEGAMRALAAVRAPVDAFFDKVTVNADDAGVRVNRLHLLNMIRARLDAIADLSRIEG</sequence>
<keyword evidence="9 11" id="KW-0030">Aminoacyl-tRNA synthetase</keyword>
<evidence type="ECO:0000256" key="9">
    <source>
        <dbReference type="ARBA" id="ARBA00023146"/>
    </source>
</evidence>
<evidence type="ECO:0000256" key="6">
    <source>
        <dbReference type="ARBA" id="ARBA00022741"/>
    </source>
</evidence>
<dbReference type="GO" id="GO:0005524">
    <property type="term" value="F:ATP binding"/>
    <property type="evidence" value="ECO:0007669"/>
    <property type="project" value="UniProtKB-UniRule"/>
</dbReference>
<comment type="caution">
    <text evidence="13">The sequence shown here is derived from an EMBL/GenBank/DDBJ whole genome shotgun (WGS) entry which is preliminary data.</text>
</comment>
<comment type="catalytic activity">
    <reaction evidence="10 11">
        <text>tRNA(Gly) + glycine + ATP = glycyl-tRNA(Gly) + AMP + diphosphate</text>
        <dbReference type="Rhea" id="RHEA:16013"/>
        <dbReference type="Rhea" id="RHEA-COMP:9664"/>
        <dbReference type="Rhea" id="RHEA-COMP:9683"/>
        <dbReference type="ChEBI" id="CHEBI:30616"/>
        <dbReference type="ChEBI" id="CHEBI:33019"/>
        <dbReference type="ChEBI" id="CHEBI:57305"/>
        <dbReference type="ChEBI" id="CHEBI:78442"/>
        <dbReference type="ChEBI" id="CHEBI:78522"/>
        <dbReference type="ChEBI" id="CHEBI:456215"/>
        <dbReference type="EC" id="6.1.1.14"/>
    </reaction>
</comment>
<keyword evidence="6 11" id="KW-0547">Nucleotide-binding</keyword>
<dbReference type="HAMAP" id="MF_00255">
    <property type="entry name" value="Gly_tRNA_synth_beta"/>
    <property type="match status" value="1"/>
</dbReference>
<keyword evidence="7 11" id="KW-0067">ATP-binding</keyword>
<dbReference type="RefSeq" id="WP_269333516.1">
    <property type="nucleotide sequence ID" value="NZ_JAMZFT010000003.1"/>
</dbReference>
<dbReference type="GO" id="GO:0005829">
    <property type="term" value="C:cytosol"/>
    <property type="evidence" value="ECO:0007669"/>
    <property type="project" value="TreeGrafter"/>
</dbReference>
<dbReference type="GO" id="GO:0006426">
    <property type="term" value="P:glycyl-tRNA aminoacylation"/>
    <property type="evidence" value="ECO:0007669"/>
    <property type="project" value="UniProtKB-UniRule"/>
</dbReference>
<dbReference type="AlphaFoldDB" id="A0A9J6PIB9"/>
<evidence type="ECO:0000256" key="5">
    <source>
        <dbReference type="ARBA" id="ARBA00022598"/>
    </source>
</evidence>
<proteinExistence type="inferred from homology"/>
<dbReference type="GO" id="GO:0004820">
    <property type="term" value="F:glycine-tRNA ligase activity"/>
    <property type="evidence" value="ECO:0007669"/>
    <property type="project" value="UniProtKB-UniRule"/>
</dbReference>
<keyword evidence="4 11" id="KW-0963">Cytoplasm</keyword>
<dbReference type="PRINTS" id="PR01045">
    <property type="entry name" value="TRNASYNTHGB"/>
</dbReference>
<dbReference type="EMBL" id="JAMZFT010000003">
    <property type="protein sequence ID" value="MCP1337552.1"/>
    <property type="molecule type" value="Genomic_DNA"/>
</dbReference>
<dbReference type="PANTHER" id="PTHR30075">
    <property type="entry name" value="GLYCYL-TRNA SYNTHETASE"/>
    <property type="match status" value="1"/>
</dbReference>
<feature type="domain" description="DALR anticodon binding" evidence="12">
    <location>
        <begin position="590"/>
        <end position="695"/>
    </location>
</feature>
<reference evidence="13" key="1">
    <citation type="submission" date="2022-06" db="EMBL/GenBank/DDBJ databases">
        <title>Isolation and Genomics of Futiania mangrovii gen. nov., sp. nov., a Rare and Metabolically-versatile member in the Class Alphaproteobacteria.</title>
        <authorList>
            <person name="Liu L."/>
            <person name="Huang W.-C."/>
            <person name="Pan J."/>
            <person name="Li J."/>
            <person name="Huang Y."/>
            <person name="Du H."/>
            <person name="Liu Y."/>
            <person name="Li M."/>
        </authorList>
    </citation>
    <scope>NUCLEOTIDE SEQUENCE</scope>
    <source>
        <strain evidence="13">FT118</strain>
    </source>
</reference>
<dbReference type="Pfam" id="PF02092">
    <property type="entry name" value="tRNA_synt_2f"/>
    <property type="match status" value="1"/>
</dbReference>
<evidence type="ECO:0000256" key="3">
    <source>
        <dbReference type="ARBA" id="ARBA00011209"/>
    </source>
</evidence>
<evidence type="ECO:0000256" key="4">
    <source>
        <dbReference type="ARBA" id="ARBA00022490"/>
    </source>
</evidence>
<comment type="similarity">
    <text evidence="2 11">Belongs to the class-II aminoacyl-tRNA synthetase family.</text>
</comment>
<dbReference type="EC" id="6.1.1.14" evidence="11"/>
<name>A0A9J6PIB9_9PROT</name>
<dbReference type="GO" id="GO:0006420">
    <property type="term" value="P:arginyl-tRNA aminoacylation"/>
    <property type="evidence" value="ECO:0007669"/>
    <property type="project" value="InterPro"/>
</dbReference>
<dbReference type="SUPFAM" id="SSF109604">
    <property type="entry name" value="HD-domain/PDEase-like"/>
    <property type="match status" value="1"/>
</dbReference>
<gene>
    <name evidence="11 13" type="primary">glyS</name>
    <name evidence="13" type="ORF">NJQ99_14110</name>
</gene>
<protein>
    <recommendedName>
        <fullName evidence="11">Glycine--tRNA ligase beta subunit</fullName>
        <ecNumber evidence="11">6.1.1.14</ecNumber>
    </recommendedName>
    <alternativeName>
        <fullName evidence="11">Glycyl-tRNA synthetase beta subunit</fullName>
        <shortName evidence="11">GlyRS</shortName>
    </alternativeName>
</protein>
<evidence type="ECO:0000256" key="7">
    <source>
        <dbReference type="ARBA" id="ARBA00022840"/>
    </source>
</evidence>
<evidence type="ECO:0000259" key="12">
    <source>
        <dbReference type="Pfam" id="PF05746"/>
    </source>
</evidence>
<dbReference type="Proteomes" id="UP001055804">
    <property type="component" value="Unassembled WGS sequence"/>
</dbReference>
<dbReference type="NCBIfam" id="TIGR00211">
    <property type="entry name" value="glyS"/>
    <property type="match status" value="1"/>
</dbReference>
<evidence type="ECO:0000313" key="14">
    <source>
        <dbReference type="Proteomes" id="UP001055804"/>
    </source>
</evidence>
<dbReference type="GO" id="GO:0004814">
    <property type="term" value="F:arginine-tRNA ligase activity"/>
    <property type="evidence" value="ECO:0007669"/>
    <property type="project" value="InterPro"/>
</dbReference>
<dbReference type="InterPro" id="IPR006194">
    <property type="entry name" value="Gly-tRNA-synth_heterodimer"/>
</dbReference>
<evidence type="ECO:0000256" key="1">
    <source>
        <dbReference type="ARBA" id="ARBA00004496"/>
    </source>
</evidence>